<accession>A0A439D0K0</accession>
<dbReference type="SUPFAM" id="SSF52540">
    <property type="entry name" value="P-loop containing nucleoside triphosphate hydrolases"/>
    <property type="match status" value="1"/>
</dbReference>
<dbReference type="SUPFAM" id="SSF56112">
    <property type="entry name" value="Protein kinase-like (PK-like)"/>
    <property type="match status" value="1"/>
</dbReference>
<dbReference type="GO" id="GO:0004672">
    <property type="term" value="F:protein kinase activity"/>
    <property type="evidence" value="ECO:0007669"/>
    <property type="project" value="InterPro"/>
</dbReference>
<evidence type="ECO:0000313" key="6">
    <source>
        <dbReference type="EMBL" id="RWA07817.1"/>
    </source>
</evidence>
<gene>
    <name evidence="6" type="ORF">EKO27_g7295</name>
</gene>
<dbReference type="SUPFAM" id="SSF48403">
    <property type="entry name" value="Ankyrin repeat"/>
    <property type="match status" value="1"/>
</dbReference>
<dbReference type="InterPro" id="IPR000719">
    <property type="entry name" value="Prot_kinase_dom"/>
</dbReference>
<dbReference type="Pfam" id="PF24883">
    <property type="entry name" value="NPHP3_N"/>
    <property type="match status" value="1"/>
</dbReference>
<feature type="region of interest" description="Disordered" evidence="3">
    <location>
        <begin position="1432"/>
        <end position="1454"/>
    </location>
</feature>
<dbReference type="Gene3D" id="3.40.50.300">
    <property type="entry name" value="P-loop containing nucleotide triphosphate hydrolases"/>
    <property type="match status" value="1"/>
</dbReference>
<evidence type="ECO:0000259" key="5">
    <source>
        <dbReference type="PROSITE" id="PS50837"/>
    </source>
</evidence>
<evidence type="ECO:0000256" key="3">
    <source>
        <dbReference type="SAM" id="MobiDB-lite"/>
    </source>
</evidence>
<dbReference type="SMART" id="SM00220">
    <property type="entry name" value="S_TKc"/>
    <property type="match status" value="1"/>
</dbReference>
<keyword evidence="2" id="KW-0547">Nucleotide-binding</keyword>
<dbReference type="InterPro" id="IPR036770">
    <property type="entry name" value="Ankyrin_rpt-contain_sf"/>
</dbReference>
<dbReference type="GO" id="GO:0005524">
    <property type="term" value="F:ATP binding"/>
    <property type="evidence" value="ECO:0007669"/>
    <property type="project" value="UniProtKB-UniRule"/>
</dbReference>
<dbReference type="InterPro" id="IPR056884">
    <property type="entry name" value="NPHP3-like_N"/>
</dbReference>
<dbReference type="Gene3D" id="1.10.510.10">
    <property type="entry name" value="Transferase(Phosphotransferase) domain 1"/>
    <property type="match status" value="1"/>
</dbReference>
<dbReference type="Gene3D" id="1.25.40.20">
    <property type="entry name" value="Ankyrin repeat-containing domain"/>
    <property type="match status" value="1"/>
</dbReference>
<keyword evidence="7" id="KW-1185">Reference proteome</keyword>
<sequence>MWEYDCLVDKKVVIPFISSEQIGSGASSIVEKVGISPSQQNFMDKGMRTVHAVRKKLIKKGGTENFNREVRCLRLLNQLQHSNIIPLWGSYTYRDEHNFLFPYIGMDLGKFLLAKSRHQDFQWDFTFYSALAGLASALSKTHRLLLDQAHHDVDFEAIGYHRDLRPPNVLVCADTFILADFGLGSLKRADELSHTQYKSISGDYIAPECTDMQEIPQTVNRAIDIWAFGCLIAEVVTYLLKGVDSVEEFRRKRLTPGRLAQWKDAGFYRPDCAVKKEVVDWMEVLRCSGINLKHYQSVCEKFREFQGTELVSAPLSQQNLESLQFAQSRFEVWGCAMTLSEDHASTIAFQLSDSCVATMKSLLHTLGEGMWKRILGDSSSLLPFSRLIADRVNELWKSLPGDMSKYAENRWKEVLHDRGLDQHHVDAPAARPASPTDALRSEFKEAARLFKDSLPSSVPFSEISGITTLSDVYDFTDKIQADQHRSGGLRNLPKIRVYLERLDGYVAVIKDIISGNSEILALLWGPIVFLLQLAGTLDNAYDAVIDAIAKIGQYLPNFQASDSILNRGDKIEGVTVLLFKDILNFYREVLQPFTNPKIRLEHIQQEYKFRERAMDVFKAQKEEAQKQEYDRIRTSFTPHTYNKTLYHLNGLRCQDTGSWLFQSPAFLDWANGSKGGNRRVLWLKGIPGAGKTVLSSAIVNHLAHVNRAKTAFAFLTYQDATTSALSTIHSLIFQVVEEMQTSWLLSANPSSLIRYTGLVYVVLDGVDEIGEAERGRLVTELLRLSKMVENLRIIFSTRPEADLMRLLENTAAVINVHDHNEGNIKNYIDQRTQYVFYTRGVFPNAQVVIKQPPEPLVSRAKGMFLYARLIMDMVATSHDLSELQRELTVLPENLDAAYHRIIVRLEERKDKPRAEQQALLVRPDDRDQVFNIVAKLNVVEILGPIVEIADTYIQYISSPHLGAQLIDTTQATMDLAVRCIGYLCQRHHDSDLTNNEIYDKASDPPSTLVGSLQMLWEARKTRGTCISAQDGYDDGGELAFEILKTKHHEVYQVLNRVSEFRRGSSIFTGKANQDPRKERDDPMSILSSVSQRIRRAFDDALCEQPTHWAHSDGPCPKKCAEILRYYGRRPFKCRFSQCEFWQHGFENRAPRDKHELSHGKPLKCYVSGCEYGVFGFLSEKMRREHMDRGHGSNSPGLNFGIHNLPQDGIETILSDLVKHDGVDTVQRILSHRPGIVSCGEMDELQKIAAFQASDSMLWVLGASSTSTAWEDCVTGSIEGRNLDRGDSEFRGKRLIQVAARHQNGNQQLLCLWEDSGLVSRMGRKTISRYLRHVAEFNFSRTLARFLLDIGADINDRAVTWHKTALQYAAGNTSLEAAEMMEFLLLHGADPETHQQAHEVHGKSLPGKKISEERGAKNIQQYLGKSWEEFVGDTQRRRGDKETSKALFSRVGEGE</sequence>
<keyword evidence="2" id="KW-0067">ATP-binding</keyword>
<dbReference type="InterPro" id="IPR017441">
    <property type="entry name" value="Protein_kinase_ATP_BS"/>
</dbReference>
<name>A0A439D0K0_9PEZI</name>
<reference evidence="6 7" key="1">
    <citation type="submission" date="2018-12" db="EMBL/GenBank/DDBJ databases">
        <title>Draft genome sequence of Xylaria grammica IHI A82.</title>
        <authorList>
            <person name="Buettner E."/>
            <person name="Kellner H."/>
        </authorList>
    </citation>
    <scope>NUCLEOTIDE SEQUENCE [LARGE SCALE GENOMIC DNA]</scope>
    <source>
        <strain evidence="6 7">IHI A82</strain>
    </source>
</reference>
<dbReference type="PANTHER" id="PTHR10039">
    <property type="entry name" value="AMELOGENIN"/>
    <property type="match status" value="1"/>
</dbReference>
<dbReference type="Pfam" id="PF00069">
    <property type="entry name" value="Pkinase"/>
    <property type="match status" value="1"/>
</dbReference>
<feature type="compositionally biased region" description="Basic and acidic residues" evidence="3">
    <location>
        <begin position="1433"/>
        <end position="1443"/>
    </location>
</feature>
<dbReference type="InterPro" id="IPR027417">
    <property type="entry name" value="P-loop_NTPase"/>
</dbReference>
<dbReference type="PROSITE" id="PS00107">
    <property type="entry name" value="PROTEIN_KINASE_ATP"/>
    <property type="match status" value="1"/>
</dbReference>
<comment type="caution">
    <text evidence="6">The sequence shown here is derived from an EMBL/GenBank/DDBJ whole genome shotgun (WGS) entry which is preliminary data.</text>
</comment>
<evidence type="ECO:0008006" key="8">
    <source>
        <dbReference type="Google" id="ProtNLM"/>
    </source>
</evidence>
<dbReference type="EMBL" id="RYZI01000235">
    <property type="protein sequence ID" value="RWA07817.1"/>
    <property type="molecule type" value="Genomic_DNA"/>
</dbReference>
<feature type="domain" description="Protein kinase" evidence="4">
    <location>
        <begin position="16"/>
        <end position="330"/>
    </location>
</feature>
<evidence type="ECO:0000256" key="2">
    <source>
        <dbReference type="PROSITE-ProRule" id="PRU10141"/>
    </source>
</evidence>
<dbReference type="InterPro" id="IPR007111">
    <property type="entry name" value="NACHT_NTPase"/>
</dbReference>
<feature type="domain" description="NACHT" evidence="5">
    <location>
        <begin position="679"/>
        <end position="803"/>
    </location>
</feature>
<keyword evidence="1" id="KW-0677">Repeat</keyword>
<feature type="binding site" evidence="2">
    <location>
        <position position="55"/>
    </location>
    <ligand>
        <name>ATP</name>
        <dbReference type="ChEBI" id="CHEBI:30616"/>
    </ligand>
</feature>
<proteinExistence type="predicted"/>
<protein>
    <recommendedName>
        <fullName evidence="8">Protein kinase domain-containing protein</fullName>
    </recommendedName>
</protein>
<dbReference type="STRING" id="363999.A0A439D0K0"/>
<evidence type="ECO:0000313" key="7">
    <source>
        <dbReference type="Proteomes" id="UP000286045"/>
    </source>
</evidence>
<dbReference type="PANTHER" id="PTHR10039:SF14">
    <property type="entry name" value="NACHT DOMAIN-CONTAINING PROTEIN"/>
    <property type="match status" value="1"/>
</dbReference>
<evidence type="ECO:0000259" key="4">
    <source>
        <dbReference type="PROSITE" id="PS50011"/>
    </source>
</evidence>
<organism evidence="6 7">
    <name type="scientific">Xylaria grammica</name>
    <dbReference type="NCBI Taxonomy" id="363999"/>
    <lineage>
        <taxon>Eukaryota</taxon>
        <taxon>Fungi</taxon>
        <taxon>Dikarya</taxon>
        <taxon>Ascomycota</taxon>
        <taxon>Pezizomycotina</taxon>
        <taxon>Sordariomycetes</taxon>
        <taxon>Xylariomycetidae</taxon>
        <taxon>Xylariales</taxon>
        <taxon>Xylariaceae</taxon>
        <taxon>Xylaria</taxon>
    </lineage>
</organism>
<evidence type="ECO:0000256" key="1">
    <source>
        <dbReference type="ARBA" id="ARBA00022737"/>
    </source>
</evidence>
<dbReference type="PROSITE" id="PS50011">
    <property type="entry name" value="PROTEIN_KINASE_DOM"/>
    <property type="match status" value="1"/>
</dbReference>
<dbReference type="PROSITE" id="PS50837">
    <property type="entry name" value="NACHT"/>
    <property type="match status" value="1"/>
</dbReference>
<dbReference type="Proteomes" id="UP000286045">
    <property type="component" value="Unassembled WGS sequence"/>
</dbReference>
<dbReference type="InterPro" id="IPR011009">
    <property type="entry name" value="Kinase-like_dom_sf"/>
</dbReference>